<evidence type="ECO:0000313" key="10">
    <source>
        <dbReference type="Proteomes" id="UP001203284"/>
    </source>
</evidence>
<keyword evidence="7" id="KW-1133">Transmembrane helix</keyword>
<dbReference type="Gene3D" id="6.20.270.20">
    <property type="entry name" value="LapD/MoxY periplasmic domain"/>
    <property type="match status" value="1"/>
</dbReference>
<dbReference type="PANTHER" id="PTHR24421">
    <property type="entry name" value="NITRATE/NITRITE SENSOR PROTEIN NARX-RELATED"/>
    <property type="match status" value="1"/>
</dbReference>
<evidence type="ECO:0000256" key="4">
    <source>
        <dbReference type="ARBA" id="ARBA00022777"/>
    </source>
</evidence>
<dbReference type="CDD" id="cd16917">
    <property type="entry name" value="HATPase_UhpB-NarQ-NarX-like"/>
    <property type="match status" value="1"/>
</dbReference>
<evidence type="ECO:0000313" key="9">
    <source>
        <dbReference type="EMBL" id="MCK0197961.1"/>
    </source>
</evidence>
<evidence type="ECO:0000256" key="7">
    <source>
        <dbReference type="SAM" id="Phobius"/>
    </source>
</evidence>
<dbReference type="PROSITE" id="PS50885">
    <property type="entry name" value="HAMP"/>
    <property type="match status" value="1"/>
</dbReference>
<dbReference type="SUPFAM" id="SSF55874">
    <property type="entry name" value="ATPase domain of HSP90 chaperone/DNA topoisomerase II/histidine kinase"/>
    <property type="match status" value="1"/>
</dbReference>
<keyword evidence="2" id="KW-0597">Phosphoprotein</keyword>
<sequence>MSPTSGVLRPARGGPMMRLRRGGGHLLRRLLREPWTVLWRARSLRVQVLAVLVAANLVAGLGAAALVVANARRATNVEISASLAIAARFVEGQVQRLAARGGASASLAELPLHIGGLRHVRIRIEDAKGRVLDVTPNESSLARGDDVDGDGERDAVISEVPAWFTRLVDVAPMSREISIHDGTTQLGRVLVSGESADEIAEVWEDMSSLTMLALVVNVAILAALYIALGRLFAPLRDLSAGMQALEAGRFQHRLGRPRMREFEAINARFNALAGALQLARADNERLTRRLVTVQDDERARIAAELHDELGPCLFGVRANLESVARLAEGAESVLAARLAERTATATDIVDRIQLLNRRLLRSIRPMALGHVPLNELLAELLADFGRTVPDRSFTLTSTPMTRSYEEGVGLTIYRCAQEGVTNAVRHGAARHVVLRLAETGLSDRPTLTLVVEDDGTGIRPGAEAGYGLTGIGERVAALGGRWSIRKASTRGRWPGTRVEVEIPVTEGGQVDREGPARPGFLTGHLTGYRPDAAGPRRKETATS</sequence>
<proteinExistence type="predicted"/>
<keyword evidence="4 9" id="KW-0418">Kinase</keyword>
<feature type="domain" description="HAMP" evidence="8">
    <location>
        <begin position="229"/>
        <end position="281"/>
    </location>
</feature>
<evidence type="ECO:0000256" key="6">
    <source>
        <dbReference type="SAM" id="MobiDB-lite"/>
    </source>
</evidence>
<dbReference type="InterPro" id="IPR032244">
    <property type="entry name" value="LapD_MoxY_N"/>
</dbReference>
<accession>A0ABT0DDC9</accession>
<dbReference type="InterPro" id="IPR050482">
    <property type="entry name" value="Sensor_HK_TwoCompSys"/>
</dbReference>
<dbReference type="InterPro" id="IPR003660">
    <property type="entry name" value="HAMP_dom"/>
</dbReference>
<dbReference type="InterPro" id="IPR011712">
    <property type="entry name" value="Sig_transdc_His_kin_sub3_dim/P"/>
</dbReference>
<dbReference type="PANTHER" id="PTHR24421:SF58">
    <property type="entry name" value="SIGNAL TRANSDUCTION HISTIDINE-PROTEIN KINASE_PHOSPHATASE UHPB"/>
    <property type="match status" value="1"/>
</dbReference>
<keyword evidence="7" id="KW-0472">Membrane</keyword>
<evidence type="ECO:0000256" key="5">
    <source>
        <dbReference type="ARBA" id="ARBA00023012"/>
    </source>
</evidence>
<dbReference type="SMART" id="SM00387">
    <property type="entry name" value="HATPase_c"/>
    <property type="match status" value="1"/>
</dbReference>
<feature type="compositionally biased region" description="Basic and acidic residues" evidence="6">
    <location>
        <begin position="534"/>
        <end position="543"/>
    </location>
</feature>
<keyword evidence="3" id="KW-0808">Transferase</keyword>
<feature type="transmembrane region" description="Helical" evidence="7">
    <location>
        <begin position="48"/>
        <end position="69"/>
    </location>
</feature>
<organism evidence="9 10">
    <name type="scientific">Ancylobacter crimeensis</name>
    <dbReference type="NCBI Taxonomy" id="2579147"/>
    <lineage>
        <taxon>Bacteria</taxon>
        <taxon>Pseudomonadati</taxon>
        <taxon>Pseudomonadota</taxon>
        <taxon>Alphaproteobacteria</taxon>
        <taxon>Hyphomicrobiales</taxon>
        <taxon>Xanthobacteraceae</taxon>
        <taxon>Ancylobacter</taxon>
    </lineage>
</organism>
<dbReference type="Gene3D" id="3.30.565.10">
    <property type="entry name" value="Histidine kinase-like ATPase, C-terminal domain"/>
    <property type="match status" value="1"/>
</dbReference>
<protein>
    <submittedName>
        <fullName evidence="9">Histidine kinase</fullName>
    </submittedName>
</protein>
<dbReference type="EMBL" id="JALKCH010000008">
    <property type="protein sequence ID" value="MCK0197961.1"/>
    <property type="molecule type" value="Genomic_DNA"/>
</dbReference>
<dbReference type="Pfam" id="PF02518">
    <property type="entry name" value="HATPase_c"/>
    <property type="match status" value="1"/>
</dbReference>
<comment type="subcellular location">
    <subcellularLocation>
        <location evidence="1">Membrane</location>
    </subcellularLocation>
</comment>
<dbReference type="Proteomes" id="UP001203284">
    <property type="component" value="Unassembled WGS sequence"/>
</dbReference>
<dbReference type="InterPro" id="IPR042461">
    <property type="entry name" value="LapD_MoxY_peri_C"/>
</dbReference>
<evidence type="ECO:0000256" key="3">
    <source>
        <dbReference type="ARBA" id="ARBA00022679"/>
    </source>
</evidence>
<dbReference type="GO" id="GO:0016301">
    <property type="term" value="F:kinase activity"/>
    <property type="evidence" value="ECO:0007669"/>
    <property type="project" value="UniProtKB-KW"/>
</dbReference>
<dbReference type="Pfam" id="PF07730">
    <property type="entry name" value="HisKA_3"/>
    <property type="match status" value="1"/>
</dbReference>
<feature type="region of interest" description="Disordered" evidence="6">
    <location>
        <begin position="508"/>
        <end position="543"/>
    </location>
</feature>
<dbReference type="RefSeq" id="WP_247029856.1">
    <property type="nucleotide sequence ID" value="NZ_JALKCH010000008.1"/>
</dbReference>
<dbReference type="Gene3D" id="1.20.5.1930">
    <property type="match status" value="1"/>
</dbReference>
<keyword evidence="5" id="KW-0902">Two-component regulatory system</keyword>
<keyword evidence="10" id="KW-1185">Reference proteome</keyword>
<dbReference type="InterPro" id="IPR036890">
    <property type="entry name" value="HATPase_C_sf"/>
</dbReference>
<dbReference type="Pfam" id="PF16448">
    <property type="entry name" value="LapD_MoxY_N"/>
    <property type="match status" value="1"/>
</dbReference>
<gene>
    <name evidence="9" type="ORF">MWN34_13690</name>
</gene>
<reference evidence="9 10" key="1">
    <citation type="submission" date="2022-04" db="EMBL/GenBank/DDBJ databases">
        <authorList>
            <person name="Grouzdev D.S."/>
            <person name="Pantiukh K.S."/>
            <person name="Krutkina M.S."/>
        </authorList>
    </citation>
    <scope>NUCLEOTIDE SEQUENCE [LARGE SCALE GENOMIC DNA]</scope>
    <source>
        <strain evidence="9 10">6x-1</strain>
    </source>
</reference>
<evidence type="ECO:0000256" key="2">
    <source>
        <dbReference type="ARBA" id="ARBA00022553"/>
    </source>
</evidence>
<evidence type="ECO:0000256" key="1">
    <source>
        <dbReference type="ARBA" id="ARBA00004370"/>
    </source>
</evidence>
<name>A0ABT0DDC9_9HYPH</name>
<comment type="caution">
    <text evidence="9">The sequence shown here is derived from an EMBL/GenBank/DDBJ whole genome shotgun (WGS) entry which is preliminary data.</text>
</comment>
<evidence type="ECO:0000259" key="8">
    <source>
        <dbReference type="PROSITE" id="PS50885"/>
    </source>
</evidence>
<feature type="transmembrane region" description="Helical" evidence="7">
    <location>
        <begin position="211"/>
        <end position="233"/>
    </location>
</feature>
<keyword evidence="7" id="KW-0812">Transmembrane</keyword>
<dbReference type="InterPro" id="IPR003594">
    <property type="entry name" value="HATPase_dom"/>
</dbReference>